<evidence type="ECO:0000313" key="2">
    <source>
        <dbReference type="EMBL" id="UYQ91054.1"/>
    </source>
</evidence>
<proteinExistence type="predicted"/>
<dbReference type="EMBL" id="CP107006">
    <property type="protein sequence ID" value="UYQ91054.1"/>
    <property type="molecule type" value="Genomic_DNA"/>
</dbReference>
<name>A0ABY6IUK6_9BACT</name>
<evidence type="ECO:0000313" key="3">
    <source>
        <dbReference type="Proteomes" id="UP001162741"/>
    </source>
</evidence>
<evidence type="ECO:0000256" key="1">
    <source>
        <dbReference type="SAM" id="Phobius"/>
    </source>
</evidence>
<sequence length="182" mass="20054">MPIYIIPIVTAIAGWLAILLAVKFLFRSILPKKQPELAAKLGHMVATELFSFSAIRAKLTDPEKITAIMPYVETHLDHFLKEKLPKAMPVLSMFIGDSTISQIKGTLVTELHTLFPKIIDQYLQNAEKDFDLENVISRKVNEVSIPAIEKAISKEVNKLAGFGALVGLGVGAIYLAITMLIP</sequence>
<keyword evidence="1" id="KW-0472">Membrane</keyword>
<dbReference type="PANTHER" id="PTHR35791">
    <property type="entry name" value="UPF0754 MEMBRANE PROTEIN YHEB"/>
    <property type="match status" value="1"/>
</dbReference>
<gene>
    <name evidence="2" type="ORF">MKQ68_13220</name>
</gene>
<evidence type="ECO:0008006" key="4">
    <source>
        <dbReference type="Google" id="ProtNLM"/>
    </source>
</evidence>
<feature type="transmembrane region" description="Helical" evidence="1">
    <location>
        <begin position="6"/>
        <end position="26"/>
    </location>
</feature>
<keyword evidence="1" id="KW-0812">Transmembrane</keyword>
<dbReference type="Proteomes" id="UP001162741">
    <property type="component" value="Chromosome"/>
</dbReference>
<accession>A0ABY6IUK6</accession>
<feature type="transmembrane region" description="Helical" evidence="1">
    <location>
        <begin position="159"/>
        <end position="181"/>
    </location>
</feature>
<keyword evidence="3" id="KW-1185">Reference proteome</keyword>
<protein>
    <recommendedName>
        <fullName evidence="4">DUF445 domain-containing protein</fullName>
    </recommendedName>
</protein>
<keyword evidence="1" id="KW-1133">Transmembrane helix</keyword>
<dbReference type="RefSeq" id="WP_264279537.1">
    <property type="nucleotide sequence ID" value="NZ_CP107006.1"/>
</dbReference>
<dbReference type="PANTHER" id="PTHR35791:SF1">
    <property type="entry name" value="UPF0754 MEMBRANE PROTEIN YHEB"/>
    <property type="match status" value="1"/>
</dbReference>
<organism evidence="2 3">
    <name type="scientific">Chitinophaga horti</name>
    <dbReference type="NCBI Taxonomy" id="2920382"/>
    <lineage>
        <taxon>Bacteria</taxon>
        <taxon>Pseudomonadati</taxon>
        <taxon>Bacteroidota</taxon>
        <taxon>Chitinophagia</taxon>
        <taxon>Chitinophagales</taxon>
        <taxon>Chitinophagaceae</taxon>
        <taxon>Chitinophaga</taxon>
    </lineage>
</organism>
<reference evidence="2" key="1">
    <citation type="submission" date="2022-10" db="EMBL/GenBank/DDBJ databases">
        <title>Chitinophaga sp. nov., isolated from soil.</title>
        <authorList>
            <person name="Jeon C.O."/>
        </authorList>
    </citation>
    <scope>NUCLEOTIDE SEQUENCE</scope>
    <source>
        <strain evidence="2">R8</strain>
    </source>
</reference>